<dbReference type="GO" id="GO:0016758">
    <property type="term" value="F:hexosyltransferase activity"/>
    <property type="evidence" value="ECO:0007669"/>
    <property type="project" value="InterPro"/>
</dbReference>
<dbReference type="STRING" id="930128.SAMN05192532_10610"/>
<dbReference type="Gene3D" id="3.40.50.2000">
    <property type="entry name" value="Glycogen Phosphorylase B"/>
    <property type="match status" value="1"/>
</dbReference>
<dbReference type="Proteomes" id="UP000199516">
    <property type="component" value="Unassembled WGS sequence"/>
</dbReference>
<keyword evidence="8" id="KW-1185">Reference proteome</keyword>
<dbReference type="NCBIfam" id="NF041548">
    <property type="entry name" value="PssE"/>
    <property type="match status" value="1"/>
</dbReference>
<reference evidence="7 8" key="1">
    <citation type="submission" date="2016-10" db="EMBL/GenBank/DDBJ databases">
        <authorList>
            <person name="de Groot N.N."/>
        </authorList>
    </citation>
    <scope>NUCLEOTIDE SEQUENCE [LARGE SCALE GENOMIC DNA]</scope>
    <source>
        <strain evidence="7 8">DSM 23995</strain>
    </source>
</reference>
<dbReference type="InterPro" id="IPR007235">
    <property type="entry name" value="Glyco_trans_28_C"/>
</dbReference>
<protein>
    <submittedName>
        <fullName evidence="7">UDP-N-acetylglucosamine transferase subunit ALG13</fullName>
    </submittedName>
</protein>
<feature type="domain" description="Glycosyl transferase family 28 C-terminal" evidence="6">
    <location>
        <begin position="1"/>
        <end position="147"/>
    </location>
</feature>
<dbReference type="Pfam" id="PF04101">
    <property type="entry name" value="Glyco_tran_28_C"/>
    <property type="match status" value="1"/>
</dbReference>
<evidence type="ECO:0000256" key="2">
    <source>
        <dbReference type="ARBA" id="ARBA00006962"/>
    </source>
</evidence>
<evidence type="ECO:0000256" key="4">
    <source>
        <dbReference type="ARBA" id="ARBA00022679"/>
    </source>
</evidence>
<evidence type="ECO:0000313" key="7">
    <source>
        <dbReference type="EMBL" id="SFE92346.1"/>
    </source>
</evidence>
<evidence type="ECO:0000256" key="5">
    <source>
        <dbReference type="ARBA" id="ARBA00022824"/>
    </source>
</evidence>
<dbReference type="EMBL" id="FONT01000006">
    <property type="protein sequence ID" value="SFE92346.1"/>
    <property type="molecule type" value="Genomic_DNA"/>
</dbReference>
<dbReference type="InterPro" id="IPR048097">
    <property type="entry name" value="Cps14G-like"/>
</dbReference>
<dbReference type="OrthoDB" id="9814973at2"/>
<comment type="similarity">
    <text evidence="2">Belongs to the glycosyltransferase 28 family.</text>
</comment>
<dbReference type="PANTHER" id="PTHR12867">
    <property type="entry name" value="GLYCOSYL TRANSFERASE-RELATED"/>
    <property type="match status" value="1"/>
</dbReference>
<comment type="subcellular location">
    <subcellularLocation>
        <location evidence="1">Endoplasmic reticulum</location>
    </subcellularLocation>
</comment>
<keyword evidence="5" id="KW-0256">Endoplasmic reticulum</keyword>
<accession>A0A1I2EII6</accession>
<gene>
    <name evidence="7" type="ORF">SAMN05192532_10610</name>
</gene>
<dbReference type="SUPFAM" id="SSF53756">
    <property type="entry name" value="UDP-Glycosyltransferase/glycogen phosphorylase"/>
    <property type="match status" value="1"/>
</dbReference>
<keyword evidence="4 7" id="KW-0808">Transferase</keyword>
<dbReference type="GO" id="GO:0006488">
    <property type="term" value="P:dolichol-linked oligosaccharide biosynthetic process"/>
    <property type="evidence" value="ECO:0007669"/>
    <property type="project" value="InterPro"/>
</dbReference>
<evidence type="ECO:0000256" key="3">
    <source>
        <dbReference type="ARBA" id="ARBA00022676"/>
    </source>
</evidence>
<keyword evidence="3" id="KW-0328">Glycosyltransferase</keyword>
<dbReference type="AlphaFoldDB" id="A0A1I2EII6"/>
<evidence type="ECO:0000256" key="1">
    <source>
        <dbReference type="ARBA" id="ARBA00004240"/>
    </source>
</evidence>
<evidence type="ECO:0000313" key="8">
    <source>
        <dbReference type="Proteomes" id="UP000199516"/>
    </source>
</evidence>
<dbReference type="PANTHER" id="PTHR12867:SF6">
    <property type="entry name" value="N-ACETYLGLUCOSAMINYLDIPHOSPHODOLICHOL N-ACETYLGLUCOSAMINYLTRANSFERASE"/>
    <property type="match status" value="1"/>
</dbReference>
<evidence type="ECO:0000259" key="6">
    <source>
        <dbReference type="Pfam" id="PF04101"/>
    </source>
</evidence>
<sequence length="159" mass="18167">MIFVVLGTHELPFKRLLTKMEQLRQSETITEEVVVQAGHTEFASEHMKMIPFMSFEKMNELYDRARVIVAHGGTGSIITGVKKNKPVIAVPRLAEFGEHNDNHQLEIVEQFRETGHIIGIDSPEKLDQALQQAETFRPVPFQSGRDQIMQLIEDFIDHS</sequence>
<proteinExistence type="inferred from homology"/>
<dbReference type="InterPro" id="IPR039042">
    <property type="entry name" value="Alg13-like"/>
</dbReference>
<organism evidence="7 8">
    <name type="scientific">Alteribacillus iranensis</name>
    <dbReference type="NCBI Taxonomy" id="930128"/>
    <lineage>
        <taxon>Bacteria</taxon>
        <taxon>Bacillati</taxon>
        <taxon>Bacillota</taxon>
        <taxon>Bacilli</taxon>
        <taxon>Bacillales</taxon>
        <taxon>Bacillaceae</taxon>
        <taxon>Alteribacillus</taxon>
    </lineage>
</organism>
<name>A0A1I2EII6_9BACI</name>